<dbReference type="AlphaFoldDB" id="A0A5B0LQQ6"/>
<protein>
    <submittedName>
        <fullName evidence="2">Uncharacterized protein</fullName>
    </submittedName>
</protein>
<feature type="region of interest" description="Disordered" evidence="1">
    <location>
        <begin position="1"/>
        <end position="98"/>
    </location>
</feature>
<evidence type="ECO:0000313" key="3">
    <source>
        <dbReference type="Proteomes" id="UP000325313"/>
    </source>
</evidence>
<feature type="compositionally biased region" description="Basic and acidic residues" evidence="1">
    <location>
        <begin position="59"/>
        <end position="90"/>
    </location>
</feature>
<sequence length="119" mass="13187">MNPDQKLSHTPEFEIPPVPEAVSAPGSPHQTKTSHHVIAPTEETTGDMEEKPVVAPTEEPTKEVKPRKAVRKDSVEKQVRRSRRIFDQSHGDGSISVSAGYLLKNDGHQEALLSKRRCT</sequence>
<reference evidence="2 3" key="1">
    <citation type="submission" date="2019-05" db="EMBL/GenBank/DDBJ databases">
        <title>Emergence of the Ug99 lineage of the wheat stem rust pathogen through somatic hybridization.</title>
        <authorList>
            <person name="Li F."/>
            <person name="Upadhyaya N.M."/>
            <person name="Sperschneider J."/>
            <person name="Matny O."/>
            <person name="Nguyen-Phuc H."/>
            <person name="Mago R."/>
            <person name="Raley C."/>
            <person name="Miller M.E."/>
            <person name="Silverstein K.A.T."/>
            <person name="Henningsen E."/>
            <person name="Hirsch C.D."/>
            <person name="Visser B."/>
            <person name="Pretorius Z.A."/>
            <person name="Steffenson B.J."/>
            <person name="Schwessinger B."/>
            <person name="Dodds P.N."/>
            <person name="Figueroa M."/>
        </authorList>
    </citation>
    <scope>NUCLEOTIDE SEQUENCE [LARGE SCALE GENOMIC DNA]</scope>
    <source>
        <strain evidence="2 3">Ug99</strain>
    </source>
</reference>
<dbReference type="EMBL" id="VDEP01000509">
    <property type="protein sequence ID" value="KAA1066705.1"/>
    <property type="molecule type" value="Genomic_DNA"/>
</dbReference>
<feature type="compositionally biased region" description="Basic and acidic residues" evidence="1">
    <location>
        <begin position="1"/>
        <end position="12"/>
    </location>
</feature>
<comment type="caution">
    <text evidence="2">The sequence shown here is derived from an EMBL/GenBank/DDBJ whole genome shotgun (WGS) entry which is preliminary data.</text>
</comment>
<organism evidence="2 3">
    <name type="scientific">Puccinia graminis f. sp. tritici</name>
    <dbReference type="NCBI Taxonomy" id="56615"/>
    <lineage>
        <taxon>Eukaryota</taxon>
        <taxon>Fungi</taxon>
        <taxon>Dikarya</taxon>
        <taxon>Basidiomycota</taxon>
        <taxon>Pucciniomycotina</taxon>
        <taxon>Pucciniomycetes</taxon>
        <taxon>Pucciniales</taxon>
        <taxon>Pucciniaceae</taxon>
        <taxon>Puccinia</taxon>
    </lineage>
</organism>
<accession>A0A5B0LQQ6</accession>
<gene>
    <name evidence="2" type="ORF">PGTUg99_013986</name>
</gene>
<dbReference type="Proteomes" id="UP000325313">
    <property type="component" value="Unassembled WGS sequence"/>
</dbReference>
<evidence type="ECO:0000256" key="1">
    <source>
        <dbReference type="SAM" id="MobiDB-lite"/>
    </source>
</evidence>
<proteinExistence type="predicted"/>
<name>A0A5B0LQQ6_PUCGR</name>
<evidence type="ECO:0000313" key="2">
    <source>
        <dbReference type="EMBL" id="KAA1066705.1"/>
    </source>
</evidence>